<dbReference type="OrthoDB" id="10043418at2759"/>
<feature type="compositionally biased region" description="Basic residues" evidence="1">
    <location>
        <begin position="46"/>
        <end position="61"/>
    </location>
</feature>
<sequence>MALSKAEKQRRYRERLKTKGKTEEVREKDRLRKKNKRKSLSLTGPKKLRKAERDSKRRHRASLQQKQSPASSSPLQSYITAQSLGKAVKRAANSLPQSPRKRSKVIRTLAKKFSLSAAVEPNTRCTKISDDARNAVIAYFCRDDISWQSPNRKDTAIVRSNGTKEYIQKRFLVMTMKEAYSLFLQDNPNHPIGLSTFCSLRPEYVCLSRDFPRNVCICKYHENVRLLLDCIAKTVSGDIPTHFRDFIDTVVCDQDHEECMFRKCLRCCSKFEDTYCFPEKADVEVEWIQWASVEGRATKMLTCDTLQTCISELQEQLPAFLIHTFIKRKQSAHFEAEKAKANGQHVVLQVDFAENYAIIQQNEIQSGHWNHEQVTIFTGCAHVGKGDVKSYAIVSDELVHGKYAVATFVDHIIKDLKESCPELKTISFFSDGAASQFKQRFLFENLTYFKEDYNINATWNFFATSHGKGTVDGIGGHVKRMVFSSMKTGTFINDAKSFAAEASRRSTAISVMFIPAQEVEDNKTMLDARWTDVKCLPNTLITHTIEVVEKHVVRYANYATSNSYKQFVLSENATQTIPSTGSFTSQQQSDDERPTQCGDFVLVEYVGANKVSKSHKFVALVTEEVHDTEIYVTHLHKSDKQGKVFVAKDLTDKYGVVAKDQVIKLLPLPSMDNRERYIFSEAISRGKLTIPQFKEFLNLNTVTALISLKIQNYAFIITCNNILHTGFG</sequence>
<proteinExistence type="predicted"/>
<dbReference type="PANTHER" id="PTHR46601">
    <property type="entry name" value="ULP_PROTEASE DOMAIN-CONTAINING PROTEIN"/>
    <property type="match status" value="1"/>
</dbReference>
<reference evidence="2" key="1">
    <citation type="submission" date="2021-10" db="EMBL/GenBank/DDBJ databases">
        <title>Tropical sea cucumber genome reveals ecological adaptation and Cuvierian tubules defense mechanism.</title>
        <authorList>
            <person name="Chen T."/>
        </authorList>
    </citation>
    <scope>NUCLEOTIDE SEQUENCE</scope>
    <source>
        <strain evidence="2">Nanhai2018</strain>
        <tissue evidence="2">Muscle</tissue>
    </source>
</reference>
<protein>
    <submittedName>
        <fullName evidence="2">Uncharacterized protein</fullName>
    </submittedName>
</protein>
<feature type="compositionally biased region" description="Polar residues" evidence="1">
    <location>
        <begin position="62"/>
        <end position="76"/>
    </location>
</feature>
<feature type="compositionally biased region" description="Basic and acidic residues" evidence="1">
    <location>
        <begin position="1"/>
        <end position="30"/>
    </location>
</feature>
<organism evidence="2 3">
    <name type="scientific">Holothuria leucospilota</name>
    <name type="common">Black long sea cucumber</name>
    <name type="synonym">Mertensiothuria leucospilota</name>
    <dbReference type="NCBI Taxonomy" id="206669"/>
    <lineage>
        <taxon>Eukaryota</taxon>
        <taxon>Metazoa</taxon>
        <taxon>Echinodermata</taxon>
        <taxon>Eleutherozoa</taxon>
        <taxon>Echinozoa</taxon>
        <taxon>Holothuroidea</taxon>
        <taxon>Aspidochirotacea</taxon>
        <taxon>Aspidochirotida</taxon>
        <taxon>Holothuriidae</taxon>
        <taxon>Holothuria</taxon>
    </lineage>
</organism>
<evidence type="ECO:0000313" key="2">
    <source>
        <dbReference type="EMBL" id="KAJ8022600.1"/>
    </source>
</evidence>
<dbReference type="PANTHER" id="PTHR46601:SF2">
    <property type="entry name" value="UBIQUITIN-LIKE PROTEASE FAMILY PROFILE DOMAIN-CONTAINING PROTEIN"/>
    <property type="match status" value="1"/>
</dbReference>
<dbReference type="Proteomes" id="UP001152320">
    <property type="component" value="Chromosome 20"/>
</dbReference>
<gene>
    <name evidence="2" type="ORF">HOLleu_37552</name>
</gene>
<keyword evidence="3" id="KW-1185">Reference proteome</keyword>
<evidence type="ECO:0000313" key="3">
    <source>
        <dbReference type="Proteomes" id="UP001152320"/>
    </source>
</evidence>
<dbReference type="AlphaFoldDB" id="A0A9Q0YHH8"/>
<feature type="region of interest" description="Disordered" evidence="1">
    <location>
        <begin position="1"/>
        <end position="76"/>
    </location>
</feature>
<dbReference type="EMBL" id="JAIZAY010000020">
    <property type="protein sequence ID" value="KAJ8022600.1"/>
    <property type="molecule type" value="Genomic_DNA"/>
</dbReference>
<name>A0A9Q0YHH8_HOLLE</name>
<comment type="caution">
    <text evidence="2">The sequence shown here is derived from an EMBL/GenBank/DDBJ whole genome shotgun (WGS) entry which is preliminary data.</text>
</comment>
<evidence type="ECO:0000256" key="1">
    <source>
        <dbReference type="SAM" id="MobiDB-lite"/>
    </source>
</evidence>
<accession>A0A9Q0YHH8</accession>